<dbReference type="SUPFAM" id="SSF55298">
    <property type="entry name" value="YjgF-like"/>
    <property type="match status" value="1"/>
</dbReference>
<organism evidence="2 3">
    <name type="scientific">Polypedilum vanderplanki</name>
    <name type="common">Sleeping chironomid midge</name>
    <dbReference type="NCBI Taxonomy" id="319348"/>
    <lineage>
        <taxon>Eukaryota</taxon>
        <taxon>Metazoa</taxon>
        <taxon>Ecdysozoa</taxon>
        <taxon>Arthropoda</taxon>
        <taxon>Hexapoda</taxon>
        <taxon>Insecta</taxon>
        <taxon>Pterygota</taxon>
        <taxon>Neoptera</taxon>
        <taxon>Endopterygota</taxon>
        <taxon>Diptera</taxon>
        <taxon>Nematocera</taxon>
        <taxon>Chironomoidea</taxon>
        <taxon>Chironomidae</taxon>
        <taxon>Chironominae</taxon>
        <taxon>Polypedilum</taxon>
        <taxon>Polypedilum</taxon>
    </lineage>
</organism>
<evidence type="ECO:0000313" key="3">
    <source>
        <dbReference type="Proteomes" id="UP001107558"/>
    </source>
</evidence>
<comment type="similarity">
    <text evidence="1">Belongs to the RutC family.</text>
</comment>
<dbReference type="GO" id="GO:0005739">
    <property type="term" value="C:mitochondrion"/>
    <property type="evidence" value="ECO:0007669"/>
    <property type="project" value="TreeGrafter"/>
</dbReference>
<dbReference type="InterPro" id="IPR006175">
    <property type="entry name" value="YjgF/YER057c/UK114"/>
</dbReference>
<dbReference type="AlphaFoldDB" id="A0A9J6CAE0"/>
<dbReference type="Pfam" id="PF01042">
    <property type="entry name" value="Ribonuc_L-PSP"/>
    <property type="match status" value="1"/>
</dbReference>
<accession>A0A9J6CAE0</accession>
<dbReference type="Proteomes" id="UP001107558">
    <property type="component" value="Chromosome 2"/>
</dbReference>
<dbReference type="GO" id="GO:0019239">
    <property type="term" value="F:deaminase activity"/>
    <property type="evidence" value="ECO:0007669"/>
    <property type="project" value="TreeGrafter"/>
</dbReference>
<dbReference type="PANTHER" id="PTHR11803:SF39">
    <property type="entry name" value="2-IMINOBUTANOATE_2-IMINOPROPANOATE DEAMINASE"/>
    <property type="match status" value="1"/>
</dbReference>
<evidence type="ECO:0000256" key="1">
    <source>
        <dbReference type="ARBA" id="ARBA00010552"/>
    </source>
</evidence>
<protein>
    <submittedName>
        <fullName evidence="2">Uncharacterized protein</fullName>
    </submittedName>
</protein>
<dbReference type="CDD" id="cd00448">
    <property type="entry name" value="YjgF_YER057c_UK114_family"/>
    <property type="match status" value="1"/>
</dbReference>
<dbReference type="InterPro" id="IPR006056">
    <property type="entry name" value="RidA"/>
</dbReference>
<keyword evidence="3" id="KW-1185">Reference proteome</keyword>
<dbReference type="Gene3D" id="3.30.1330.40">
    <property type="entry name" value="RutC-like"/>
    <property type="match status" value="1"/>
</dbReference>
<gene>
    <name evidence="2" type="ORF">PVAND_008628</name>
</gene>
<dbReference type="GO" id="GO:0005829">
    <property type="term" value="C:cytosol"/>
    <property type="evidence" value="ECO:0007669"/>
    <property type="project" value="TreeGrafter"/>
</dbReference>
<evidence type="ECO:0000313" key="2">
    <source>
        <dbReference type="EMBL" id="KAG5679026.1"/>
    </source>
</evidence>
<name>A0A9J6CAE0_POLVA</name>
<dbReference type="FunFam" id="3.30.1330.40:FF:000001">
    <property type="entry name" value="L-PSP family endoribonuclease"/>
    <property type="match status" value="1"/>
</dbReference>
<comment type="caution">
    <text evidence="2">The sequence shown here is derived from an EMBL/GenBank/DDBJ whole genome shotgun (WGS) entry which is preliminary data.</text>
</comment>
<dbReference type="OrthoDB" id="309640at2759"/>
<dbReference type="PANTHER" id="PTHR11803">
    <property type="entry name" value="2-IMINOBUTANOATE/2-IMINOPROPANOATE DEAMINASE RIDA"/>
    <property type="match status" value="1"/>
</dbReference>
<dbReference type="EMBL" id="JADBJN010000002">
    <property type="protein sequence ID" value="KAG5679026.1"/>
    <property type="molecule type" value="Genomic_DNA"/>
</dbReference>
<reference evidence="2" key="1">
    <citation type="submission" date="2021-03" db="EMBL/GenBank/DDBJ databases">
        <title>Chromosome level genome of the anhydrobiotic midge Polypedilum vanderplanki.</title>
        <authorList>
            <person name="Yoshida Y."/>
            <person name="Kikawada T."/>
            <person name="Gusev O."/>
        </authorList>
    </citation>
    <scope>NUCLEOTIDE SEQUENCE</scope>
    <source>
        <strain evidence="2">NIAS01</strain>
        <tissue evidence="2">Whole body or cell culture</tissue>
    </source>
</reference>
<sequence length="141" mass="15045">MASTIIKKIISTSMAPRPAAPYNQAIVVDRTVYLSGVLGIDKDTGKLVEGGAIKETVMALQNIKNILAAAGSKIENVIKCTVLLNDINDFAGVNAEYVKVFTSDYPARTCYQVGKLPLGANIEIEVIAVVGDCKTEVVKDE</sequence>
<proteinExistence type="inferred from homology"/>
<dbReference type="InterPro" id="IPR035959">
    <property type="entry name" value="RutC-like_sf"/>
</dbReference>
<dbReference type="NCBIfam" id="TIGR00004">
    <property type="entry name" value="Rid family detoxifying hydrolase"/>
    <property type="match status" value="1"/>
</dbReference>